<gene>
    <name evidence="1" type="ORF">EU509_06040</name>
</gene>
<proteinExistence type="predicted"/>
<dbReference type="Proteomes" id="UP000322915">
    <property type="component" value="Unassembled WGS sequence"/>
</dbReference>
<dbReference type="RefSeq" id="WP_149605281.1">
    <property type="nucleotide sequence ID" value="NZ_SEUJ01000061.1"/>
</dbReference>
<accession>A0ABQ6RKE3</accession>
<dbReference type="EMBL" id="SEUJ01000061">
    <property type="protein sequence ID" value="KAA1160323.1"/>
    <property type="molecule type" value="Genomic_DNA"/>
</dbReference>
<comment type="caution">
    <text evidence="1">The sequence shown here is derived from an EMBL/GenBank/DDBJ whole genome shotgun (WGS) entry which is preliminary data.</text>
</comment>
<name>A0ABQ6RKE3_9GAMM</name>
<evidence type="ECO:0000313" key="2">
    <source>
        <dbReference type="Proteomes" id="UP000322915"/>
    </source>
</evidence>
<organism evidence="1 2">
    <name type="scientific">Pseudoalteromonas fuliginea</name>
    <dbReference type="NCBI Taxonomy" id="1872678"/>
    <lineage>
        <taxon>Bacteria</taxon>
        <taxon>Pseudomonadati</taxon>
        <taxon>Pseudomonadota</taxon>
        <taxon>Gammaproteobacteria</taxon>
        <taxon>Alteromonadales</taxon>
        <taxon>Pseudoalteromonadaceae</taxon>
        <taxon>Pseudoalteromonas</taxon>
    </lineage>
</organism>
<evidence type="ECO:0000313" key="1">
    <source>
        <dbReference type="EMBL" id="KAA1160323.1"/>
    </source>
</evidence>
<sequence>MKEYFLPPKIFNELLSYAKKEKLIELEKIVNKHDNGTILVEPWEVEILLNVARLWRLQAILKYPFWDSDHPKFDPVHEELFMDEQEDKWGKIAMTFPT</sequence>
<protein>
    <submittedName>
        <fullName evidence="1">Uncharacterized protein</fullName>
    </submittedName>
</protein>
<keyword evidence="2" id="KW-1185">Reference proteome</keyword>
<reference evidence="1 2" key="1">
    <citation type="submission" date="2019-01" db="EMBL/GenBank/DDBJ databases">
        <title>Genome sequences of marine Pseudoalteromonas species.</title>
        <authorList>
            <person name="Boraston A.B."/>
            <person name="Hehemann J.-H."/>
            <person name="Vickers C.J."/>
            <person name="Salama-Alber O."/>
            <person name="Abe K."/>
            <person name="Hettle A.J."/>
        </authorList>
    </citation>
    <scope>NUCLEOTIDE SEQUENCE [LARGE SCALE GENOMIC DNA]</scope>
    <source>
        <strain evidence="1 2">PS47</strain>
    </source>
</reference>